<keyword evidence="4" id="KW-1185">Reference proteome</keyword>
<dbReference type="EMBL" id="PPGH01000035">
    <property type="protein sequence ID" value="PQJ96342.1"/>
    <property type="molecule type" value="Genomic_DNA"/>
</dbReference>
<accession>A0A2S7XSE7</accession>
<feature type="coiled-coil region" evidence="1">
    <location>
        <begin position="249"/>
        <end position="276"/>
    </location>
</feature>
<protein>
    <recommendedName>
        <fullName evidence="2">Dynamin N-terminal domain-containing protein</fullName>
    </recommendedName>
</protein>
<evidence type="ECO:0000256" key="1">
    <source>
        <dbReference type="SAM" id="Coils"/>
    </source>
</evidence>
<gene>
    <name evidence="3" type="ORF">CXB77_11445</name>
</gene>
<dbReference type="SUPFAM" id="SSF52540">
    <property type="entry name" value="P-loop containing nucleoside triphosphate hydrolases"/>
    <property type="match status" value="1"/>
</dbReference>
<reference evidence="3 4" key="1">
    <citation type="submission" date="2018-01" db="EMBL/GenBank/DDBJ databases">
        <title>The complete genome sequence of Chromatium okenii LaCa, a purple sulfur bacterium with a turbulent life.</title>
        <authorList>
            <person name="Luedin S.M."/>
            <person name="Liechti N."/>
            <person name="Storelli N."/>
            <person name="Danza F."/>
            <person name="Wittwer M."/>
            <person name="Pothier J.F."/>
            <person name="Tonolla M.A."/>
        </authorList>
    </citation>
    <scope>NUCLEOTIDE SEQUENCE [LARGE SCALE GENOMIC DNA]</scope>
    <source>
        <strain evidence="3 4">LaCa</strain>
    </source>
</reference>
<keyword evidence="1" id="KW-0175">Coiled coil</keyword>
<organism evidence="3 4">
    <name type="scientific">Chromatium okenii</name>
    <dbReference type="NCBI Taxonomy" id="61644"/>
    <lineage>
        <taxon>Bacteria</taxon>
        <taxon>Pseudomonadati</taxon>
        <taxon>Pseudomonadota</taxon>
        <taxon>Gammaproteobacteria</taxon>
        <taxon>Chromatiales</taxon>
        <taxon>Chromatiaceae</taxon>
        <taxon>Chromatium</taxon>
    </lineage>
</organism>
<name>A0A2S7XSE7_9GAMM</name>
<comment type="caution">
    <text evidence="3">The sequence shown here is derived from an EMBL/GenBank/DDBJ whole genome shotgun (WGS) entry which is preliminary data.</text>
</comment>
<dbReference type="InterPro" id="IPR045063">
    <property type="entry name" value="Dynamin_N"/>
</dbReference>
<evidence type="ECO:0000313" key="3">
    <source>
        <dbReference type="EMBL" id="PQJ96342.1"/>
    </source>
</evidence>
<dbReference type="Pfam" id="PF00350">
    <property type="entry name" value="Dynamin_N"/>
    <property type="match status" value="1"/>
</dbReference>
<evidence type="ECO:0000259" key="2">
    <source>
        <dbReference type="Pfam" id="PF00350"/>
    </source>
</evidence>
<dbReference type="RefSeq" id="WP_105073967.1">
    <property type="nucleotide sequence ID" value="NZ_PPGH01000035.1"/>
</dbReference>
<dbReference type="AlphaFoldDB" id="A0A2S7XSE7"/>
<feature type="domain" description="Dynamin N-terminal" evidence="2">
    <location>
        <begin position="200"/>
        <end position="358"/>
    </location>
</feature>
<dbReference type="Gene3D" id="3.40.50.300">
    <property type="entry name" value="P-loop containing nucleotide triphosphate hydrolases"/>
    <property type="match status" value="1"/>
</dbReference>
<evidence type="ECO:0000313" key="4">
    <source>
        <dbReference type="Proteomes" id="UP000239936"/>
    </source>
</evidence>
<sequence length="377" mass="41856">MAIKKNIKFDLPIGGIRAKNMQEIREHFTLEILEYARNGTLVKWLRSRKLEDELTAVQALLELDDDALFSGLCTVFSVSPRQNLLTALAQLRGEFNAAKVDVSPRQNLLTALAQLRGEFNAAKVGIKPREKTLERALSELARSVSIASNNSGLKEDNFLTQAVANTNEKITASLAKWRADVSRQQRNTEFREQFGDSLLVYVCGKVKAGKSSIGNYVAYGHGDPNRSIIDAAEPTPEFFCEAIAEDAKKPEAELTAAELEEKRKLAAQRNLAEQRKFAVGACERTASIQGFKLSGLTWIDSPGLHSRTEPKGELAQGYVDAADLILYSMSSSQPGRKTDLEEIADLLQKGKRVEVVITRCDMTDVDEMMLENWFLKS</sequence>
<proteinExistence type="predicted"/>
<dbReference type="Proteomes" id="UP000239936">
    <property type="component" value="Unassembled WGS sequence"/>
</dbReference>
<dbReference type="InterPro" id="IPR027417">
    <property type="entry name" value="P-loop_NTPase"/>
</dbReference>
<dbReference type="OrthoDB" id="7230468at2"/>